<dbReference type="InterPro" id="IPR001382">
    <property type="entry name" value="Glyco_hydro_47"/>
</dbReference>
<keyword evidence="6" id="KW-0106">Calcium</keyword>
<dbReference type="EMBL" id="CAXLJM020000038">
    <property type="protein sequence ID" value="CAL8106969.1"/>
    <property type="molecule type" value="Genomic_DNA"/>
</dbReference>
<dbReference type="InterPro" id="IPR050749">
    <property type="entry name" value="Glycosyl_Hydrolase_47"/>
</dbReference>
<comment type="similarity">
    <text evidence="3 10">Belongs to the glycosyl hydrolase 47 family.</text>
</comment>
<evidence type="ECO:0000256" key="4">
    <source>
        <dbReference type="ARBA" id="ARBA00022723"/>
    </source>
</evidence>
<feature type="transmembrane region" description="Helical" evidence="12">
    <location>
        <begin position="44"/>
        <end position="65"/>
    </location>
</feature>
<keyword evidence="10" id="KW-0326">Glycosidase</keyword>
<evidence type="ECO:0000256" key="9">
    <source>
        <dbReference type="ARBA" id="ARBA00048605"/>
    </source>
</evidence>
<keyword evidence="5 10" id="KW-0378">Hydrolase</keyword>
<comment type="cofactor">
    <cofactor evidence="1">
        <name>Ca(2+)</name>
        <dbReference type="ChEBI" id="CHEBI:29108"/>
    </cofactor>
</comment>
<evidence type="ECO:0000256" key="12">
    <source>
        <dbReference type="SAM" id="Phobius"/>
    </source>
</evidence>
<dbReference type="InterPro" id="IPR036026">
    <property type="entry name" value="Seven-hairpin_glycosidases"/>
</dbReference>
<keyword evidence="14" id="KW-1185">Reference proteome</keyword>
<dbReference type="Gene3D" id="1.50.10.10">
    <property type="match status" value="1"/>
</dbReference>
<sequence>MENVPYTSIFVTNTPDSSQDSSGTSKSISCRRNWNRLSRLQKSFILMLLLIVVSFCLITTTFTWAPDPSSVAEDDLLRNKFHALPMSHQKPSVAGRDTHGSAFSRNQRVPSKAGLPTISRQLQPDIEPSRINQHQLLAPGGRSQELQHQAAEDIRSVISLDPVIPISKLRKRQTKKPTIITMQTDYHRLKLDGPQNHRQQEVVNAFLHAWNGYRSFAWGQDHLRPISKTGQDWFGLGLTLIDSLDTMYIMGLQKEYFEARDWVDNSLSFDVNRNVNLFETTIRVMGGLLSAYHLSGDEMFRQKAEDLGTILLAGFKSPSGVPYSDVNLRNRAAHGPSWSPDSTTSEVTTIQLEFRDLSRIVNNPIFEESAMNVSRHVHTLPKIHGLVPIHITPGTGAFRMTSVVTLGARGDSYYEYLLKQWIQTGKKIDFLKDDYLLAIEGIQNRLVQRTHVSNLTFINELENNGQVLRPKMDHLVCYLPGTLALGVLHGLPQWHLDLAKELLYTCYLTYKRQPTGLSPEITFFNTEDSAKQDFWVKHNDAHNLLRPETVESLWYLWQITEDKMYQDWGWEIFQSFLKYTRVEHGFTSISSVLNPENTRPRDMMESFFLGETLKYFYLLFSDKPIFDLKTWVFNTEAHPLPVYDH</sequence>
<dbReference type="Proteomes" id="UP001642540">
    <property type="component" value="Unassembled WGS sequence"/>
</dbReference>
<evidence type="ECO:0000256" key="8">
    <source>
        <dbReference type="ARBA" id="ARBA00047669"/>
    </source>
</evidence>
<evidence type="ECO:0000256" key="7">
    <source>
        <dbReference type="ARBA" id="ARBA00023157"/>
    </source>
</evidence>
<reference evidence="13 14" key="1">
    <citation type="submission" date="2024-08" db="EMBL/GenBank/DDBJ databases">
        <authorList>
            <person name="Cucini C."/>
            <person name="Frati F."/>
        </authorList>
    </citation>
    <scope>NUCLEOTIDE SEQUENCE [LARGE SCALE GENOMIC DNA]</scope>
</reference>
<comment type="catalytic activity">
    <reaction evidence="9">
        <text>N(4)-(alpha-D-Man-(1-&gt;2)-alpha-D-Man-(1-&gt;2)-alpha-D-Man-(1-&gt;3)-[alpha-D-Man-(1-&gt;2)-alpha-D-Man-(1-&gt;3)-[alpha-D-Man-(1-&gt;2)-alpha-D-Man-(1-&gt;6)]-alpha-D-Man-(1-&gt;6)]-beta-D-Man-(1-&gt;4)-beta-D-GlcNAc-(1-&gt;4)-beta-D-GlcNAc)-L-asparaginyl-[protein] (N-glucan mannose isomer 9A1,2,3B1,2,3) + 4 H2O = N(4)-(alpha-D-Man-(1-&gt;3)-[alpha-D-Man-(1-&gt;3)-[alpha-D-Man-(1-&gt;6)]-alpha-D-Man-(1-&gt;6)]-beta-D-Man-(1-&gt;4)-beta-D-GlcNAc-(1-&gt;4)-beta-D-GlcNAc)-L-asparaginyl-[protein] (N-glucan mannose isomer 5A1,2) + 4 beta-D-mannose</text>
        <dbReference type="Rhea" id="RHEA:56008"/>
        <dbReference type="Rhea" id="RHEA-COMP:14356"/>
        <dbReference type="Rhea" id="RHEA-COMP:14367"/>
        <dbReference type="ChEBI" id="CHEBI:15377"/>
        <dbReference type="ChEBI" id="CHEBI:28563"/>
        <dbReference type="ChEBI" id="CHEBI:59087"/>
        <dbReference type="ChEBI" id="CHEBI:139493"/>
        <dbReference type="EC" id="3.2.1.113"/>
    </reaction>
</comment>
<keyword evidence="12" id="KW-0812">Transmembrane</keyword>
<evidence type="ECO:0000313" key="13">
    <source>
        <dbReference type="EMBL" id="CAL8106969.1"/>
    </source>
</evidence>
<keyword evidence="12" id="KW-0472">Membrane</keyword>
<evidence type="ECO:0000256" key="6">
    <source>
        <dbReference type="ARBA" id="ARBA00022837"/>
    </source>
</evidence>
<evidence type="ECO:0000256" key="3">
    <source>
        <dbReference type="ARBA" id="ARBA00007658"/>
    </source>
</evidence>
<protein>
    <recommendedName>
        <fullName evidence="10">alpha-1,2-Mannosidase</fullName>
        <ecNumber evidence="10">3.2.1.-</ecNumber>
    </recommendedName>
</protein>
<keyword evidence="12" id="KW-1133">Transmembrane helix</keyword>
<evidence type="ECO:0000256" key="10">
    <source>
        <dbReference type="RuleBase" id="RU361193"/>
    </source>
</evidence>
<proteinExistence type="inferred from homology"/>
<evidence type="ECO:0000256" key="5">
    <source>
        <dbReference type="ARBA" id="ARBA00022801"/>
    </source>
</evidence>
<keyword evidence="4" id="KW-0479">Metal-binding</keyword>
<accession>A0ABP1QKR2</accession>
<dbReference type="EC" id="3.2.1.-" evidence="10"/>
<comment type="caution">
    <text evidence="13">The sequence shown here is derived from an EMBL/GenBank/DDBJ whole genome shotgun (WGS) entry which is preliminary data.</text>
</comment>
<dbReference type="PRINTS" id="PR00747">
    <property type="entry name" value="GLYHDRLASE47"/>
</dbReference>
<evidence type="ECO:0000256" key="11">
    <source>
        <dbReference type="SAM" id="MobiDB-lite"/>
    </source>
</evidence>
<evidence type="ECO:0000256" key="2">
    <source>
        <dbReference type="ARBA" id="ARBA00004922"/>
    </source>
</evidence>
<evidence type="ECO:0000313" key="14">
    <source>
        <dbReference type="Proteomes" id="UP001642540"/>
    </source>
</evidence>
<dbReference type="Pfam" id="PF01532">
    <property type="entry name" value="Glyco_hydro_47"/>
    <property type="match status" value="1"/>
</dbReference>
<dbReference type="PANTHER" id="PTHR11742:SF55">
    <property type="entry name" value="ENDOPLASMIC RETICULUM MANNOSYL-OLIGOSACCHARIDE 1,2-ALPHA-MANNOSIDASE"/>
    <property type="match status" value="1"/>
</dbReference>
<evidence type="ECO:0000256" key="1">
    <source>
        <dbReference type="ARBA" id="ARBA00001913"/>
    </source>
</evidence>
<organism evidence="13 14">
    <name type="scientific">Orchesella dallaii</name>
    <dbReference type="NCBI Taxonomy" id="48710"/>
    <lineage>
        <taxon>Eukaryota</taxon>
        <taxon>Metazoa</taxon>
        <taxon>Ecdysozoa</taxon>
        <taxon>Arthropoda</taxon>
        <taxon>Hexapoda</taxon>
        <taxon>Collembola</taxon>
        <taxon>Entomobryomorpha</taxon>
        <taxon>Entomobryoidea</taxon>
        <taxon>Orchesellidae</taxon>
        <taxon>Orchesellinae</taxon>
        <taxon>Orchesella</taxon>
    </lineage>
</organism>
<dbReference type="PANTHER" id="PTHR11742">
    <property type="entry name" value="MANNOSYL-OLIGOSACCHARIDE ALPHA-1,2-MANNOSIDASE-RELATED"/>
    <property type="match status" value="1"/>
</dbReference>
<dbReference type="SUPFAM" id="SSF48225">
    <property type="entry name" value="Seven-hairpin glycosidases"/>
    <property type="match status" value="1"/>
</dbReference>
<dbReference type="InterPro" id="IPR012341">
    <property type="entry name" value="6hp_glycosidase-like_sf"/>
</dbReference>
<feature type="region of interest" description="Disordered" evidence="11">
    <location>
        <begin position="88"/>
        <end position="109"/>
    </location>
</feature>
<comment type="catalytic activity">
    <reaction evidence="8">
        <text>N(4)-(alpha-D-Man-(1-&gt;2)-alpha-D-Man-(1-&gt;2)-alpha-D-Man-(1-&gt;3)-[alpha-D-Man-(1-&gt;3)-[alpha-D-Man-(1-&gt;2)-alpha-D-Man-(1-&gt;6)]-alpha-D-Man-(1-&gt;6)]-beta-D-Man-(1-&gt;4)-beta-D-GlcNAc-(1-&gt;4)-beta-D-GlcNAc)-L-asparaginyl-[protein] (N-glucan mannose isomer 8A1,2,3B1,3) + 3 H2O = N(4)-(alpha-D-Man-(1-&gt;3)-[alpha-D-Man-(1-&gt;3)-[alpha-D-Man-(1-&gt;6)]-alpha-D-Man-(1-&gt;6)]-beta-D-Man-(1-&gt;4)-beta-D-GlcNAc-(1-&gt;4)-beta-D-GlcNAc)-L-asparaginyl-[protein] (N-glucan mannose isomer 5A1,2) + 3 beta-D-mannose</text>
        <dbReference type="Rhea" id="RHEA:56028"/>
        <dbReference type="Rhea" id="RHEA-COMP:14358"/>
        <dbReference type="Rhea" id="RHEA-COMP:14367"/>
        <dbReference type="ChEBI" id="CHEBI:15377"/>
        <dbReference type="ChEBI" id="CHEBI:28563"/>
        <dbReference type="ChEBI" id="CHEBI:59087"/>
        <dbReference type="ChEBI" id="CHEBI:60628"/>
        <dbReference type="EC" id="3.2.1.113"/>
    </reaction>
</comment>
<name>A0ABP1QKR2_9HEXA</name>
<comment type="pathway">
    <text evidence="2">Protein modification; protein glycosylation.</text>
</comment>
<keyword evidence="7" id="KW-1015">Disulfide bond</keyword>
<gene>
    <name evidence="13" type="ORF">ODALV1_LOCUS12532</name>
</gene>